<dbReference type="EMBL" id="CAJNBJ010000016">
    <property type="protein sequence ID" value="CAE6762191.1"/>
    <property type="molecule type" value="Genomic_DNA"/>
</dbReference>
<gene>
    <name evidence="1" type="ORF">NSPZN2_30699</name>
</gene>
<keyword evidence="2" id="KW-1185">Reference proteome</keyword>
<name>A0ABM8RN68_9BACT</name>
<organism evidence="1 2">
    <name type="scientific">Nitrospira defluvii</name>
    <dbReference type="NCBI Taxonomy" id="330214"/>
    <lineage>
        <taxon>Bacteria</taxon>
        <taxon>Pseudomonadati</taxon>
        <taxon>Nitrospirota</taxon>
        <taxon>Nitrospiria</taxon>
        <taxon>Nitrospirales</taxon>
        <taxon>Nitrospiraceae</taxon>
        <taxon>Nitrospira</taxon>
    </lineage>
</organism>
<sequence length="70" mass="7840">MPANPPDIQSLFAPYCHKTESLVSNNVDSLSHCIFMRVVHSPAVCLKAWKTTRSPFFLVVALDTHNMLIV</sequence>
<accession>A0ABM8RN68</accession>
<comment type="caution">
    <text evidence="1">The sequence shown here is derived from an EMBL/GenBank/DDBJ whole genome shotgun (WGS) entry which is preliminary data.</text>
</comment>
<proteinExistence type="predicted"/>
<protein>
    <submittedName>
        <fullName evidence="1">Uncharacterized protein</fullName>
    </submittedName>
</protein>
<reference evidence="1 2" key="1">
    <citation type="submission" date="2021-02" db="EMBL/GenBank/DDBJ databases">
        <authorList>
            <person name="Han P."/>
        </authorList>
    </citation>
    <scope>NUCLEOTIDE SEQUENCE [LARGE SCALE GENOMIC DNA]</scope>
    <source>
        <strain evidence="1">Candidatus Nitrospira sp. ZN2</strain>
    </source>
</reference>
<evidence type="ECO:0000313" key="1">
    <source>
        <dbReference type="EMBL" id="CAE6762191.1"/>
    </source>
</evidence>
<evidence type="ECO:0000313" key="2">
    <source>
        <dbReference type="Proteomes" id="UP000675880"/>
    </source>
</evidence>
<dbReference type="Proteomes" id="UP000675880">
    <property type="component" value="Unassembled WGS sequence"/>
</dbReference>